<evidence type="ECO:0000256" key="2">
    <source>
        <dbReference type="ARBA" id="ARBA00022475"/>
    </source>
</evidence>
<evidence type="ECO:0000313" key="7">
    <source>
        <dbReference type="EMBL" id="MDK2122942.1"/>
    </source>
</evidence>
<proteinExistence type="predicted"/>
<gene>
    <name evidence="7" type="ORF">PZA18_02625</name>
</gene>
<evidence type="ECO:0000256" key="4">
    <source>
        <dbReference type="ARBA" id="ARBA00022679"/>
    </source>
</evidence>
<evidence type="ECO:0000256" key="1">
    <source>
        <dbReference type="ARBA" id="ARBA00004533"/>
    </source>
</evidence>
<accession>A0ABT7DSA3</accession>
<sequence length="286" mass="32970">MKQFVAALMWCLSWLPFSVISLMGKALGWLLYHLAGERRRVGMINLGLCLPELTESERQQLLRQHFQHMATMLLEYGYCWYASPERLRRMVRLEGEEHLRAVAGRPVILFAAHFVGLELAGIRLSADLPMVTIYSKQKNRDLDAIIVEKRGRFPQSELASRQDGVRPLVKAMKRGKAAYYLPDQDFGPDDSIFVPFFGVEAATVPALPRLARLAGAAVVPCMVRRENDGYVLRCYPAWEDYPGETVQVDTRRMNAFIEDRIREAPAQYFWLHKRFKTRPEGQARYY</sequence>
<keyword evidence="6 7" id="KW-0012">Acyltransferase</keyword>
<evidence type="ECO:0000256" key="5">
    <source>
        <dbReference type="ARBA" id="ARBA00023136"/>
    </source>
</evidence>
<keyword evidence="5" id="KW-0472">Membrane</keyword>
<keyword evidence="4" id="KW-0808">Transferase</keyword>
<dbReference type="PANTHER" id="PTHR30606:SF9">
    <property type="entry name" value="LIPID A BIOSYNTHESIS LAUROYLTRANSFERASE"/>
    <property type="match status" value="1"/>
</dbReference>
<dbReference type="EMBL" id="JARRAF010000002">
    <property type="protein sequence ID" value="MDK2122942.1"/>
    <property type="molecule type" value="Genomic_DNA"/>
</dbReference>
<keyword evidence="3" id="KW-0997">Cell inner membrane</keyword>
<dbReference type="Proteomes" id="UP001172778">
    <property type="component" value="Unassembled WGS sequence"/>
</dbReference>
<organism evidence="7 8">
    <name type="scientific">Parachitinimonas caeni</name>
    <dbReference type="NCBI Taxonomy" id="3031301"/>
    <lineage>
        <taxon>Bacteria</taxon>
        <taxon>Pseudomonadati</taxon>
        <taxon>Pseudomonadota</taxon>
        <taxon>Betaproteobacteria</taxon>
        <taxon>Neisseriales</taxon>
        <taxon>Chitinibacteraceae</taxon>
        <taxon>Parachitinimonas</taxon>
    </lineage>
</organism>
<dbReference type="RefSeq" id="WP_284099229.1">
    <property type="nucleotide sequence ID" value="NZ_JARRAF010000002.1"/>
</dbReference>
<reference evidence="7" key="1">
    <citation type="submission" date="2023-03" db="EMBL/GenBank/DDBJ databases">
        <title>Chitinimonas shenzhenensis gen. nov., sp. nov., a novel member of family Burkholderiaceae isolated from activated sludge collected in Shen Zhen, China.</title>
        <authorList>
            <person name="Wang X."/>
        </authorList>
    </citation>
    <scope>NUCLEOTIDE SEQUENCE</scope>
    <source>
        <strain evidence="7">DQS-5</strain>
    </source>
</reference>
<comment type="caution">
    <text evidence="7">The sequence shown here is derived from an EMBL/GenBank/DDBJ whole genome shotgun (WGS) entry which is preliminary data.</text>
</comment>
<evidence type="ECO:0000256" key="6">
    <source>
        <dbReference type="ARBA" id="ARBA00023315"/>
    </source>
</evidence>
<comment type="subcellular location">
    <subcellularLocation>
        <location evidence="1">Cell inner membrane</location>
    </subcellularLocation>
</comment>
<dbReference type="Pfam" id="PF03279">
    <property type="entry name" value="Lip_A_acyltrans"/>
    <property type="match status" value="1"/>
</dbReference>
<keyword evidence="8" id="KW-1185">Reference proteome</keyword>
<name>A0ABT7DSA3_9NEIS</name>
<protein>
    <submittedName>
        <fullName evidence="7">Lipid A biosynthesis acyltransferase</fullName>
    </submittedName>
</protein>
<dbReference type="InterPro" id="IPR004960">
    <property type="entry name" value="LipA_acyltrans"/>
</dbReference>
<evidence type="ECO:0000256" key="3">
    <source>
        <dbReference type="ARBA" id="ARBA00022519"/>
    </source>
</evidence>
<dbReference type="PIRSF" id="PIRSF026649">
    <property type="entry name" value="MsbB"/>
    <property type="match status" value="1"/>
</dbReference>
<evidence type="ECO:0000313" key="8">
    <source>
        <dbReference type="Proteomes" id="UP001172778"/>
    </source>
</evidence>
<dbReference type="CDD" id="cd07984">
    <property type="entry name" value="LPLAT_LABLAT-like"/>
    <property type="match status" value="1"/>
</dbReference>
<keyword evidence="2" id="KW-1003">Cell membrane</keyword>
<dbReference type="GO" id="GO:0016746">
    <property type="term" value="F:acyltransferase activity"/>
    <property type="evidence" value="ECO:0007669"/>
    <property type="project" value="UniProtKB-KW"/>
</dbReference>
<dbReference type="PANTHER" id="PTHR30606">
    <property type="entry name" value="LIPID A BIOSYNTHESIS LAUROYL ACYLTRANSFERASE"/>
    <property type="match status" value="1"/>
</dbReference>